<evidence type="ECO:0000313" key="3">
    <source>
        <dbReference type="Proteomes" id="UP000499080"/>
    </source>
</evidence>
<comment type="caution">
    <text evidence="2">The sequence shown here is derived from an EMBL/GenBank/DDBJ whole genome shotgun (WGS) entry which is preliminary data.</text>
</comment>
<evidence type="ECO:0000313" key="2">
    <source>
        <dbReference type="EMBL" id="GBM87953.1"/>
    </source>
</evidence>
<dbReference type="AlphaFoldDB" id="A0A4Y2JCC5"/>
<sequence>MTKKLKFDSFKKTKLLTLMMSVQTSKENALRELRRRPRWPGGRVSTMGLKVPGSKPDSTEDPSCTEPVARQPSDPHTAPNRLIRHRPESGGFGACVNFTGEN</sequence>
<evidence type="ECO:0000256" key="1">
    <source>
        <dbReference type="SAM" id="MobiDB-lite"/>
    </source>
</evidence>
<protein>
    <submittedName>
        <fullName evidence="2">Uncharacterized protein</fullName>
    </submittedName>
</protein>
<keyword evidence="3" id="KW-1185">Reference proteome</keyword>
<organism evidence="2 3">
    <name type="scientific">Araneus ventricosus</name>
    <name type="common">Orbweaver spider</name>
    <name type="synonym">Epeira ventricosa</name>
    <dbReference type="NCBI Taxonomy" id="182803"/>
    <lineage>
        <taxon>Eukaryota</taxon>
        <taxon>Metazoa</taxon>
        <taxon>Ecdysozoa</taxon>
        <taxon>Arthropoda</taxon>
        <taxon>Chelicerata</taxon>
        <taxon>Arachnida</taxon>
        <taxon>Araneae</taxon>
        <taxon>Araneomorphae</taxon>
        <taxon>Entelegynae</taxon>
        <taxon>Araneoidea</taxon>
        <taxon>Araneidae</taxon>
        <taxon>Araneus</taxon>
    </lineage>
</organism>
<name>A0A4Y2JCC5_ARAVE</name>
<reference evidence="2 3" key="1">
    <citation type="journal article" date="2019" name="Sci. Rep.">
        <title>Orb-weaving spider Araneus ventricosus genome elucidates the spidroin gene catalogue.</title>
        <authorList>
            <person name="Kono N."/>
            <person name="Nakamura H."/>
            <person name="Ohtoshi R."/>
            <person name="Moran D.A.P."/>
            <person name="Shinohara A."/>
            <person name="Yoshida Y."/>
            <person name="Fujiwara M."/>
            <person name="Mori M."/>
            <person name="Tomita M."/>
            <person name="Arakawa K."/>
        </authorList>
    </citation>
    <scope>NUCLEOTIDE SEQUENCE [LARGE SCALE GENOMIC DNA]</scope>
</reference>
<dbReference type="Proteomes" id="UP000499080">
    <property type="component" value="Unassembled WGS sequence"/>
</dbReference>
<accession>A0A4Y2JCC5</accession>
<feature type="region of interest" description="Disordered" evidence="1">
    <location>
        <begin position="38"/>
        <end position="102"/>
    </location>
</feature>
<proteinExistence type="predicted"/>
<dbReference type="EMBL" id="BGPR01003422">
    <property type="protein sequence ID" value="GBM87953.1"/>
    <property type="molecule type" value="Genomic_DNA"/>
</dbReference>
<gene>
    <name evidence="2" type="ORF">AVEN_195189_1</name>
</gene>